<dbReference type="Pfam" id="PF00076">
    <property type="entry name" value="RRM_1"/>
    <property type="match status" value="1"/>
</dbReference>
<dbReference type="EMBL" id="JH817503">
    <property type="protein sequence ID" value="EKC38104.1"/>
    <property type="molecule type" value="Genomic_DNA"/>
</dbReference>
<sequence length="508" mass="55354">MSNSFNQGLIGPQIPPGRMDPMHNNAPLQFNTNKGKPPMALEGDPDQVSSTGGGDMMGQGFFGSGNAGGGGLMGSMMQGPMMGTDPSMMMMFNQYGGWGPMGPNNQDMLMQFMPKEIITLKTCVLYPPPPNAPPPTTRERPPGCRTAFVGGLPENVTEEIIGEAFANFGMIVSIRKGKKNFCHIRYELEESVDRSLFLSDTASPEKSGPDRSVSDPDVSPIKGNQNVSTQRSRSQSVEEREDEGDSGIAVIESSQTVATICVLPQDAETWTGHQDIALIVSVQDFTMSSDEDSVLSSAAAIMMRHGHKDKWYKRVSHQVKGAFSSKKRAKRFTKSAENLNKINKEAMTKSFLSGSLLSLPGMHKREWSDTESSTDDEDPEKDDESCQGISLSESDKVTENDSVSQVDIQVTLADESPCPNPLHHHHQQGSSHQLCLPHEDSDASDVSEVTEHKSGCLSVCDSSSVDSLLQCPSGHRYGNTILDWKWWRVHIGFIHALMGVKSVTGADR</sequence>
<dbReference type="GO" id="GO:0007624">
    <property type="term" value="P:ultradian rhythm"/>
    <property type="evidence" value="ECO:0007669"/>
    <property type="project" value="InterPro"/>
</dbReference>
<dbReference type="InterPro" id="IPR000504">
    <property type="entry name" value="RRM_dom"/>
</dbReference>
<dbReference type="PROSITE" id="PS50102">
    <property type="entry name" value="RRM"/>
    <property type="match status" value="1"/>
</dbReference>
<dbReference type="InterPro" id="IPR035979">
    <property type="entry name" value="RBD_domain_sf"/>
</dbReference>
<dbReference type="InParanoid" id="K1R3T6"/>
<protein>
    <submittedName>
        <fullName evidence="2">Ecto-NOX disulfide-thiol exchanger 1</fullName>
    </submittedName>
</protein>
<dbReference type="GO" id="GO:0003723">
    <property type="term" value="F:RNA binding"/>
    <property type="evidence" value="ECO:0007669"/>
    <property type="project" value="UniProtKB-UniRule"/>
</dbReference>
<reference evidence="2" key="1">
    <citation type="journal article" date="2012" name="Nature">
        <title>The oyster genome reveals stress adaptation and complexity of shell formation.</title>
        <authorList>
            <person name="Zhang G."/>
            <person name="Fang X."/>
            <person name="Guo X."/>
            <person name="Li L."/>
            <person name="Luo R."/>
            <person name="Xu F."/>
            <person name="Yang P."/>
            <person name="Zhang L."/>
            <person name="Wang X."/>
            <person name="Qi H."/>
            <person name="Xiong Z."/>
            <person name="Que H."/>
            <person name="Xie Y."/>
            <person name="Holland P.W."/>
            <person name="Paps J."/>
            <person name="Zhu Y."/>
            <person name="Wu F."/>
            <person name="Chen Y."/>
            <person name="Wang J."/>
            <person name="Peng C."/>
            <person name="Meng J."/>
            <person name="Yang L."/>
            <person name="Liu J."/>
            <person name="Wen B."/>
            <person name="Zhang N."/>
            <person name="Huang Z."/>
            <person name="Zhu Q."/>
            <person name="Feng Y."/>
            <person name="Mount A."/>
            <person name="Hedgecock D."/>
            <person name="Xu Z."/>
            <person name="Liu Y."/>
            <person name="Domazet-Loso T."/>
            <person name="Du Y."/>
            <person name="Sun X."/>
            <person name="Zhang S."/>
            <person name="Liu B."/>
            <person name="Cheng P."/>
            <person name="Jiang X."/>
            <person name="Li J."/>
            <person name="Fan D."/>
            <person name="Wang W."/>
            <person name="Fu W."/>
            <person name="Wang T."/>
            <person name="Wang B."/>
            <person name="Zhang J."/>
            <person name="Peng Z."/>
            <person name="Li Y."/>
            <person name="Li N."/>
            <person name="Wang J."/>
            <person name="Chen M."/>
            <person name="He Y."/>
            <person name="Tan F."/>
            <person name="Song X."/>
            <person name="Zheng Q."/>
            <person name="Huang R."/>
            <person name="Yang H."/>
            <person name="Du X."/>
            <person name="Chen L."/>
            <person name="Yang M."/>
            <person name="Gaffney P.M."/>
            <person name="Wang S."/>
            <person name="Luo L."/>
            <person name="She Z."/>
            <person name="Ming Y."/>
            <person name="Huang W."/>
            <person name="Zhang S."/>
            <person name="Huang B."/>
            <person name="Zhang Y."/>
            <person name="Qu T."/>
            <person name="Ni P."/>
            <person name="Miao G."/>
            <person name="Wang J."/>
            <person name="Wang Q."/>
            <person name="Steinberg C.E."/>
            <person name="Wang H."/>
            <person name="Li N."/>
            <person name="Qian L."/>
            <person name="Zhang G."/>
            <person name="Li Y."/>
            <person name="Yang H."/>
            <person name="Liu X."/>
            <person name="Wang J."/>
            <person name="Yin Y."/>
            <person name="Wang J."/>
        </authorList>
    </citation>
    <scope>NUCLEOTIDE SEQUENCE [LARGE SCALE GENOMIC DNA]</scope>
    <source>
        <strain evidence="2">05x7-T-G4-1.051#20</strain>
    </source>
</reference>
<dbReference type="SUPFAM" id="SSF54928">
    <property type="entry name" value="RNA-binding domain, RBD"/>
    <property type="match status" value="1"/>
</dbReference>
<dbReference type="GO" id="GO:0009897">
    <property type="term" value="C:external side of plasma membrane"/>
    <property type="evidence" value="ECO:0007669"/>
    <property type="project" value="InterPro"/>
</dbReference>
<gene>
    <name evidence="2" type="ORF">CGI_10022695</name>
</gene>
<organism evidence="2">
    <name type="scientific">Magallana gigas</name>
    <name type="common">Pacific oyster</name>
    <name type="synonym">Crassostrea gigas</name>
    <dbReference type="NCBI Taxonomy" id="29159"/>
    <lineage>
        <taxon>Eukaryota</taxon>
        <taxon>Metazoa</taxon>
        <taxon>Spiralia</taxon>
        <taxon>Lophotrochozoa</taxon>
        <taxon>Mollusca</taxon>
        <taxon>Bivalvia</taxon>
        <taxon>Autobranchia</taxon>
        <taxon>Pteriomorphia</taxon>
        <taxon>Ostreida</taxon>
        <taxon>Ostreoidea</taxon>
        <taxon>Ostreidae</taxon>
        <taxon>Magallana</taxon>
    </lineage>
</organism>
<proteinExistence type="predicted"/>
<dbReference type="PANTHER" id="PTHR16001:SF4">
    <property type="entry name" value="ECTO-NOX DISULFIDE-THIOL EXCHANGER 1-LIKE PROTEIN"/>
    <property type="match status" value="1"/>
</dbReference>
<dbReference type="InterPro" id="IPR012677">
    <property type="entry name" value="Nucleotide-bd_a/b_plait_sf"/>
</dbReference>
<dbReference type="PANTHER" id="PTHR16001">
    <property type="entry name" value="ECTO-NOX DISULFIDE-THIOL EXCHANGER"/>
    <property type="match status" value="1"/>
</dbReference>
<dbReference type="InterPro" id="IPR038876">
    <property type="entry name" value="ENOX"/>
</dbReference>
<dbReference type="GO" id="GO:0016491">
    <property type="term" value="F:oxidoreductase activity"/>
    <property type="evidence" value="ECO:0007669"/>
    <property type="project" value="InterPro"/>
</dbReference>
<feature type="region of interest" description="Disordered" evidence="1">
    <location>
        <begin position="200"/>
        <end position="249"/>
    </location>
</feature>
<feature type="region of interest" description="Disordered" evidence="1">
    <location>
        <begin position="1"/>
        <end position="49"/>
    </location>
</feature>
<feature type="compositionally biased region" description="Polar residues" evidence="1">
    <location>
        <begin position="222"/>
        <end position="235"/>
    </location>
</feature>
<dbReference type="AlphaFoldDB" id="K1R3T6"/>
<feature type="compositionally biased region" description="Acidic residues" evidence="1">
    <location>
        <begin position="372"/>
        <end position="385"/>
    </location>
</feature>
<name>K1R3T6_MAGGI</name>
<evidence type="ECO:0000313" key="2">
    <source>
        <dbReference type="EMBL" id="EKC38104.1"/>
    </source>
</evidence>
<dbReference type="HOGENOM" id="CLU_536657_0_0_1"/>
<dbReference type="Gene3D" id="3.30.70.330">
    <property type="match status" value="1"/>
</dbReference>
<feature type="region of interest" description="Disordered" evidence="1">
    <location>
        <begin position="362"/>
        <end position="439"/>
    </location>
</feature>
<accession>K1R3T6</accession>
<evidence type="ECO:0000256" key="1">
    <source>
        <dbReference type="SAM" id="MobiDB-lite"/>
    </source>
</evidence>